<keyword evidence="5" id="KW-0830">Ubiquinone</keyword>
<keyword evidence="5" id="KW-1003">Cell membrane</keyword>
<evidence type="ECO:0000313" key="7">
    <source>
        <dbReference type="EMBL" id="OGL52867.1"/>
    </source>
</evidence>
<sequence length="386" mass="43635">MNEIIRDLIIAIIKIAVVMGVVSLGVAYSTYLERKVAGWIQSRLGPMRVGPHGLLQPIADGLKLFIKEDIVPDKADKFVFYLSPLICLVPAFVVLAVIPWGPGFYITDINIGLLYIFAVASLGVFGIVMAGWSSNSKYPMLGGLRSAAQMVSYEVPLGLSVIGVLIFAESLSMVKIVEKQIETGVWFIFLQPIGFILYLICGLAETNRAPFDLPEAEQELVAGFHTEYSAMKFAFFFLAEYMNMIVVSSIAVVVFLGGWGSPFAFLGIEFSESFGVIKSVLDFILPIFWFLLKVSLLMFFLIWVRWTFPRYRYDQLMKIGWKVLIPFAVLNIVFAGGEYTLYQKLDWYVFYPVSWLIMTLMVIFCFKLIKNFDRFSKSKILEEGIE</sequence>
<keyword evidence="5" id="KW-1278">Translocase</keyword>
<evidence type="ECO:0000256" key="4">
    <source>
        <dbReference type="ARBA" id="ARBA00023136"/>
    </source>
</evidence>
<dbReference type="AlphaFoldDB" id="A0A1F7SI60"/>
<evidence type="ECO:0000313" key="8">
    <source>
        <dbReference type="Proteomes" id="UP000178082"/>
    </source>
</evidence>
<feature type="transmembrane region" description="Helical" evidence="5">
    <location>
        <begin position="185"/>
        <end position="204"/>
    </location>
</feature>
<gene>
    <name evidence="5" type="primary">nuoH</name>
    <name evidence="7" type="ORF">A3G31_00535</name>
</gene>
<comment type="function">
    <text evidence="5">NDH-1 shuttles electrons from NADH, via FMN and iron-sulfur (Fe-S) centers, to quinones in the respiratory chain. The immediate electron acceptor for the enzyme in this species is believed to be ubiquinone. Couples the redox reaction to proton translocation (for every two electrons transferred, four hydrogen ions are translocated across the cytoplasmic membrane), and thus conserves the redox energy in a proton gradient. This subunit may bind ubiquinone.</text>
</comment>
<comment type="subunit">
    <text evidence="5">NDH-1 is composed of 14 different subunits. Subunits NuoA, H, J, K, L, M, N constitute the membrane sector of the complex.</text>
</comment>
<feature type="transmembrane region" description="Helical" evidence="5">
    <location>
        <begin position="348"/>
        <end position="369"/>
    </location>
</feature>
<feature type="transmembrane region" description="Helical" evidence="5">
    <location>
        <begin position="7"/>
        <end position="29"/>
    </location>
</feature>
<evidence type="ECO:0000256" key="2">
    <source>
        <dbReference type="ARBA" id="ARBA00022692"/>
    </source>
</evidence>
<feature type="transmembrane region" description="Helical" evidence="5">
    <location>
        <begin position="112"/>
        <end position="132"/>
    </location>
</feature>
<name>A0A1F7SI60_9BACT</name>
<dbReference type="InterPro" id="IPR001694">
    <property type="entry name" value="NADH_UbQ_OxRdtase_su1/FPO"/>
</dbReference>
<proteinExistence type="inferred from homology"/>
<evidence type="ECO:0000256" key="3">
    <source>
        <dbReference type="ARBA" id="ARBA00022989"/>
    </source>
</evidence>
<dbReference type="GO" id="GO:0016655">
    <property type="term" value="F:oxidoreductase activity, acting on NAD(P)H, quinone or similar compound as acceptor"/>
    <property type="evidence" value="ECO:0007669"/>
    <property type="project" value="UniProtKB-UniRule"/>
</dbReference>
<feature type="transmembrane region" description="Helical" evidence="5">
    <location>
        <begin position="283"/>
        <end position="303"/>
    </location>
</feature>
<accession>A0A1F7SI60</accession>
<keyword evidence="5 6" id="KW-0520">NAD</keyword>
<dbReference type="Proteomes" id="UP000178082">
    <property type="component" value="Unassembled WGS sequence"/>
</dbReference>
<dbReference type="PANTHER" id="PTHR11432">
    <property type="entry name" value="NADH DEHYDROGENASE SUBUNIT 1"/>
    <property type="match status" value="1"/>
</dbReference>
<feature type="transmembrane region" description="Helical" evidence="5">
    <location>
        <begin position="323"/>
        <end position="342"/>
    </location>
</feature>
<dbReference type="Pfam" id="PF00146">
    <property type="entry name" value="NADHdh"/>
    <property type="match status" value="1"/>
</dbReference>
<comment type="caution">
    <text evidence="7">The sequence shown here is derived from an EMBL/GenBank/DDBJ whole genome shotgun (WGS) entry which is preliminary data.</text>
</comment>
<keyword evidence="5" id="KW-0874">Quinone</keyword>
<keyword evidence="4 5" id="KW-0472">Membrane</keyword>
<comment type="similarity">
    <text evidence="5 6">Belongs to the complex I subunit 1 family.</text>
</comment>
<dbReference type="PROSITE" id="PS00667">
    <property type="entry name" value="COMPLEX1_ND1_1"/>
    <property type="match status" value="1"/>
</dbReference>
<dbReference type="PROSITE" id="PS00668">
    <property type="entry name" value="COMPLEX1_ND1_2"/>
    <property type="match status" value="1"/>
</dbReference>
<organism evidence="7 8">
    <name type="scientific">Candidatus Schekmanbacteria bacterium RIFCSPLOWO2_12_FULL_38_15</name>
    <dbReference type="NCBI Taxonomy" id="1817883"/>
    <lineage>
        <taxon>Bacteria</taxon>
        <taxon>Candidatus Schekmaniibacteriota</taxon>
    </lineage>
</organism>
<evidence type="ECO:0000256" key="5">
    <source>
        <dbReference type="HAMAP-Rule" id="MF_01350"/>
    </source>
</evidence>
<dbReference type="GO" id="GO:0048038">
    <property type="term" value="F:quinone binding"/>
    <property type="evidence" value="ECO:0007669"/>
    <property type="project" value="UniProtKB-KW"/>
</dbReference>
<feature type="transmembrane region" description="Helical" evidence="5">
    <location>
        <begin position="78"/>
        <end position="100"/>
    </location>
</feature>
<dbReference type="InterPro" id="IPR018086">
    <property type="entry name" value="NADH_UbQ_OxRdtase_su1_CS"/>
</dbReference>
<dbReference type="EC" id="7.1.1.-" evidence="5"/>
<dbReference type="HAMAP" id="MF_01350">
    <property type="entry name" value="NDH1_NuoH"/>
    <property type="match status" value="1"/>
</dbReference>
<keyword evidence="3 5" id="KW-1133">Transmembrane helix</keyword>
<dbReference type="NCBIfam" id="NF004741">
    <property type="entry name" value="PRK06076.1-2"/>
    <property type="match status" value="1"/>
</dbReference>
<feature type="transmembrane region" description="Helical" evidence="5">
    <location>
        <begin position="153"/>
        <end position="173"/>
    </location>
</feature>
<dbReference type="EMBL" id="MGDI01000029">
    <property type="protein sequence ID" value="OGL52867.1"/>
    <property type="molecule type" value="Genomic_DNA"/>
</dbReference>
<dbReference type="STRING" id="1817883.A3G31_00535"/>
<feature type="transmembrane region" description="Helical" evidence="5">
    <location>
        <begin position="241"/>
        <end position="263"/>
    </location>
</feature>
<comment type="catalytic activity">
    <reaction evidence="5">
        <text>a quinone + NADH + 5 H(+)(in) = a quinol + NAD(+) + 4 H(+)(out)</text>
        <dbReference type="Rhea" id="RHEA:57888"/>
        <dbReference type="ChEBI" id="CHEBI:15378"/>
        <dbReference type="ChEBI" id="CHEBI:24646"/>
        <dbReference type="ChEBI" id="CHEBI:57540"/>
        <dbReference type="ChEBI" id="CHEBI:57945"/>
        <dbReference type="ChEBI" id="CHEBI:132124"/>
    </reaction>
</comment>
<protein>
    <recommendedName>
        <fullName evidence="5">NADH-quinone oxidoreductase subunit H</fullName>
        <ecNumber evidence="5">7.1.1.-</ecNumber>
    </recommendedName>
    <alternativeName>
        <fullName evidence="5">NADH dehydrogenase I subunit H</fullName>
    </alternativeName>
    <alternativeName>
        <fullName evidence="5">NDH-1 subunit H</fullName>
    </alternativeName>
</protein>
<dbReference type="PANTHER" id="PTHR11432:SF3">
    <property type="entry name" value="NADH-UBIQUINONE OXIDOREDUCTASE CHAIN 1"/>
    <property type="match status" value="1"/>
</dbReference>
<evidence type="ECO:0000256" key="1">
    <source>
        <dbReference type="ARBA" id="ARBA00004141"/>
    </source>
</evidence>
<dbReference type="GO" id="GO:0009060">
    <property type="term" value="P:aerobic respiration"/>
    <property type="evidence" value="ECO:0007669"/>
    <property type="project" value="TreeGrafter"/>
</dbReference>
<dbReference type="GO" id="GO:0005886">
    <property type="term" value="C:plasma membrane"/>
    <property type="evidence" value="ECO:0007669"/>
    <property type="project" value="UniProtKB-SubCell"/>
</dbReference>
<comment type="subcellular location">
    <subcellularLocation>
        <location evidence="5 6">Cell membrane</location>
        <topology evidence="5 6">Multi-pass membrane protein</topology>
    </subcellularLocation>
    <subcellularLocation>
        <location evidence="1">Membrane</location>
        <topology evidence="1">Multi-pass membrane protein</topology>
    </subcellularLocation>
</comment>
<dbReference type="GO" id="GO:0003954">
    <property type="term" value="F:NADH dehydrogenase activity"/>
    <property type="evidence" value="ECO:0007669"/>
    <property type="project" value="TreeGrafter"/>
</dbReference>
<keyword evidence="2 5" id="KW-0812">Transmembrane</keyword>
<reference evidence="7 8" key="1">
    <citation type="journal article" date="2016" name="Nat. Commun.">
        <title>Thousands of microbial genomes shed light on interconnected biogeochemical processes in an aquifer system.</title>
        <authorList>
            <person name="Anantharaman K."/>
            <person name="Brown C.T."/>
            <person name="Hug L.A."/>
            <person name="Sharon I."/>
            <person name="Castelle C.J."/>
            <person name="Probst A.J."/>
            <person name="Thomas B.C."/>
            <person name="Singh A."/>
            <person name="Wilkins M.J."/>
            <person name="Karaoz U."/>
            <person name="Brodie E.L."/>
            <person name="Williams K.H."/>
            <person name="Hubbard S.S."/>
            <person name="Banfield J.F."/>
        </authorList>
    </citation>
    <scope>NUCLEOTIDE SEQUENCE [LARGE SCALE GENOMIC DNA]</scope>
</reference>
<evidence type="ECO:0000256" key="6">
    <source>
        <dbReference type="RuleBase" id="RU000471"/>
    </source>
</evidence>